<proteinExistence type="predicted"/>
<dbReference type="Proteomes" id="UP000594454">
    <property type="component" value="Chromosome 1"/>
</dbReference>
<keyword evidence="2" id="KW-1185">Reference proteome</keyword>
<gene>
    <name evidence="1" type="ORF">HERILL_LOCUS2057</name>
</gene>
<accession>A0A7R8UDJ5</accession>
<organism evidence="1 2">
    <name type="scientific">Hermetia illucens</name>
    <name type="common">Black soldier fly</name>
    <dbReference type="NCBI Taxonomy" id="343691"/>
    <lineage>
        <taxon>Eukaryota</taxon>
        <taxon>Metazoa</taxon>
        <taxon>Ecdysozoa</taxon>
        <taxon>Arthropoda</taxon>
        <taxon>Hexapoda</taxon>
        <taxon>Insecta</taxon>
        <taxon>Pterygota</taxon>
        <taxon>Neoptera</taxon>
        <taxon>Endopterygota</taxon>
        <taxon>Diptera</taxon>
        <taxon>Brachycera</taxon>
        <taxon>Stratiomyomorpha</taxon>
        <taxon>Stratiomyidae</taxon>
        <taxon>Hermetiinae</taxon>
        <taxon>Hermetia</taxon>
    </lineage>
</organism>
<sequence length="158" mass="18045">MTITNEKLRWRKVKYVCLTLHLSCASYLQLLAFLKTWHAQAKNDIDGYLGNIMPQIACTPICPSKSHIDSTASLNNHASHFKYSSYFMKVQKPVWEEEFTATERKSESVLDAFEIKCSSEVIVITPTTHKSFSQVTLPETSGYMQEDRSGISRRFLSV</sequence>
<dbReference type="InParanoid" id="A0A7R8UDJ5"/>
<evidence type="ECO:0000313" key="1">
    <source>
        <dbReference type="EMBL" id="CAD7078808.1"/>
    </source>
</evidence>
<reference evidence="1 2" key="1">
    <citation type="submission" date="2020-11" db="EMBL/GenBank/DDBJ databases">
        <authorList>
            <person name="Wallbank WR R."/>
            <person name="Pardo Diaz C."/>
            <person name="Kozak K."/>
            <person name="Martin S."/>
            <person name="Jiggins C."/>
            <person name="Moest M."/>
            <person name="Warren A I."/>
            <person name="Generalovic N T."/>
            <person name="Byers J.R.P. K."/>
            <person name="Montejo-Kovacevich G."/>
            <person name="Yen C E."/>
        </authorList>
    </citation>
    <scope>NUCLEOTIDE SEQUENCE [LARGE SCALE GENOMIC DNA]</scope>
</reference>
<protein>
    <submittedName>
        <fullName evidence="1">Uncharacterized protein</fullName>
    </submittedName>
</protein>
<dbReference type="EMBL" id="LR899009">
    <property type="protein sequence ID" value="CAD7078808.1"/>
    <property type="molecule type" value="Genomic_DNA"/>
</dbReference>
<dbReference type="AlphaFoldDB" id="A0A7R8UDJ5"/>
<evidence type="ECO:0000313" key="2">
    <source>
        <dbReference type="Proteomes" id="UP000594454"/>
    </source>
</evidence>
<name>A0A7R8UDJ5_HERIL</name>